<dbReference type="OrthoDB" id="7130006at2759"/>
<dbReference type="GO" id="GO:0004301">
    <property type="term" value="F:epoxide hydrolase activity"/>
    <property type="evidence" value="ECO:0007669"/>
    <property type="project" value="TreeGrafter"/>
</dbReference>
<dbReference type="EMBL" id="FJUX01000008">
    <property type="protein sequence ID" value="CZS91458.1"/>
    <property type="molecule type" value="Genomic_DNA"/>
</dbReference>
<dbReference type="PANTHER" id="PTHR21661:SF39">
    <property type="entry name" value="HYDROLASE, PUTATIVE (AFU_ORTHOLOGUE AFUA_3G08960)-RELATED"/>
    <property type="match status" value="1"/>
</dbReference>
<comment type="similarity">
    <text evidence="1">Belongs to the peptidase S33 family.</text>
</comment>
<dbReference type="InterPro" id="IPR029058">
    <property type="entry name" value="AB_hydrolase_fold"/>
</dbReference>
<gene>
    <name evidence="3" type="ORF">RAG0_02077</name>
</gene>
<dbReference type="AlphaFoldDB" id="A0A1E1K020"/>
<name>A0A1E1K020_9HELO</name>
<reference evidence="4" key="1">
    <citation type="submission" date="2016-03" db="EMBL/GenBank/DDBJ databases">
        <authorList>
            <person name="Guldener U."/>
        </authorList>
    </citation>
    <scope>NUCLEOTIDE SEQUENCE [LARGE SCALE GENOMIC DNA]</scope>
    <source>
        <strain evidence="4">04CH-RAC-A.6.1</strain>
    </source>
</reference>
<evidence type="ECO:0000313" key="4">
    <source>
        <dbReference type="Proteomes" id="UP000178912"/>
    </source>
</evidence>
<keyword evidence="4" id="KW-1185">Reference proteome</keyword>
<accession>A0A1E1K020</accession>
<dbReference type="SUPFAM" id="SSF53474">
    <property type="entry name" value="alpha/beta-Hydrolases"/>
    <property type="match status" value="1"/>
</dbReference>
<organism evidence="3 4">
    <name type="scientific">Rhynchosporium agropyri</name>
    <dbReference type="NCBI Taxonomy" id="914238"/>
    <lineage>
        <taxon>Eukaryota</taxon>
        <taxon>Fungi</taxon>
        <taxon>Dikarya</taxon>
        <taxon>Ascomycota</taxon>
        <taxon>Pezizomycotina</taxon>
        <taxon>Leotiomycetes</taxon>
        <taxon>Helotiales</taxon>
        <taxon>Ploettnerulaceae</taxon>
        <taxon>Rhynchosporium</taxon>
    </lineage>
</organism>
<keyword evidence="2 3" id="KW-0378">Hydrolase</keyword>
<evidence type="ECO:0000256" key="2">
    <source>
        <dbReference type="ARBA" id="ARBA00022801"/>
    </source>
</evidence>
<sequence>MNALMQALGFGEGYLVQGGDIGSKVARVITVEQDSCISAHLCFGIIPEPANIDTTSYTGLEKSGLLQAQEFGRVGIAYALEHATFPATISFTVSVSPLALLPWIAEKILTWSDDNTTPSLDDIAEQLFTPGNVGAHENPRWRIDKPFGYRWFPKKIAPVLRAWLETAGDLILWRGHSEGGYLATLDRPEVLLEDLLYFVKMVWTKKGLLMIPE</sequence>
<dbReference type="PANTHER" id="PTHR21661">
    <property type="entry name" value="EPOXIDE HYDROLASE 1-RELATED"/>
    <property type="match status" value="1"/>
</dbReference>
<dbReference type="Proteomes" id="UP000178912">
    <property type="component" value="Unassembled WGS sequence"/>
</dbReference>
<dbReference type="Gene3D" id="3.40.50.1820">
    <property type="entry name" value="alpha/beta hydrolase"/>
    <property type="match status" value="1"/>
</dbReference>
<proteinExistence type="inferred from homology"/>
<evidence type="ECO:0000313" key="3">
    <source>
        <dbReference type="EMBL" id="CZS91458.1"/>
    </source>
</evidence>
<protein>
    <submittedName>
        <fullName evidence="3">Related to epoxide hydrolase</fullName>
    </submittedName>
</protein>
<dbReference type="GO" id="GO:0097176">
    <property type="term" value="P:epoxide metabolic process"/>
    <property type="evidence" value="ECO:0007669"/>
    <property type="project" value="TreeGrafter"/>
</dbReference>
<evidence type="ECO:0000256" key="1">
    <source>
        <dbReference type="ARBA" id="ARBA00010088"/>
    </source>
</evidence>